<dbReference type="STRING" id="1921010.MMIC_P2057"/>
<sequence>MLSYMMMRLVSWPAPQVAGLILKSKTLRHFFCGCLMLLLLTFFAAGPAYAAERVRAGVSDLTAVYIFNFIRFTDWPENSLAKDAAPDKDSVLINVLHNQKIHDTLKRIIAKPAAQKLGLALQSCNQTSCIQNSSVLFIGESDRGHFSQLLKLVEGSPVLTISDVPGFAEQGGMVEIKYHNEKLTFVVNLQAVNRAGLYISAQLLQLGEIVGRDNE</sequence>
<evidence type="ECO:0000313" key="1">
    <source>
        <dbReference type="EMBL" id="GAV21078.1"/>
    </source>
</evidence>
<gene>
    <name evidence="1" type="ORF">MMIC_P2057</name>
</gene>
<name>A0A1L8CQ88_9PROT</name>
<evidence type="ECO:0000313" key="2">
    <source>
        <dbReference type="Proteomes" id="UP000231632"/>
    </source>
</evidence>
<protein>
    <recommendedName>
        <fullName evidence="3">DUF4154 domain-containing protein</fullName>
    </recommendedName>
</protein>
<dbReference type="AlphaFoldDB" id="A0A1L8CQ88"/>
<dbReference type="Pfam" id="PF13689">
    <property type="entry name" value="DUF4154"/>
    <property type="match status" value="1"/>
</dbReference>
<evidence type="ECO:0008006" key="3">
    <source>
        <dbReference type="Google" id="ProtNLM"/>
    </source>
</evidence>
<dbReference type="EMBL" id="BDFD01000020">
    <property type="protein sequence ID" value="GAV21078.1"/>
    <property type="molecule type" value="Genomic_DNA"/>
</dbReference>
<proteinExistence type="predicted"/>
<reference evidence="1 2" key="1">
    <citation type="journal article" date="2017" name="Arch. Microbiol.">
        <title>Mariprofundus micogutta sp. nov., a novel iron-oxidizing zetaproteobacterium isolated from a deep-sea hydrothermal field at the Bayonnaise knoll of the Izu-Ogasawara arc, and a description of Mariprofundales ord. nov. and Zetaproteobacteria classis nov.</title>
        <authorList>
            <person name="Makita H."/>
            <person name="Tanaka E."/>
            <person name="Mitsunobu S."/>
            <person name="Miyazaki M."/>
            <person name="Nunoura T."/>
            <person name="Uematsu K."/>
            <person name="Takaki Y."/>
            <person name="Nishi S."/>
            <person name="Shimamura S."/>
            <person name="Takai K."/>
        </authorList>
    </citation>
    <scope>NUCLEOTIDE SEQUENCE [LARGE SCALE GENOMIC DNA]</scope>
    <source>
        <strain evidence="1 2">ET2</strain>
    </source>
</reference>
<dbReference type="InterPro" id="IPR025293">
    <property type="entry name" value="YfiR/HmsC-like"/>
</dbReference>
<keyword evidence="2" id="KW-1185">Reference proteome</keyword>
<organism evidence="1 2">
    <name type="scientific">Mariprofundus micogutta</name>
    <dbReference type="NCBI Taxonomy" id="1921010"/>
    <lineage>
        <taxon>Bacteria</taxon>
        <taxon>Pseudomonadati</taxon>
        <taxon>Pseudomonadota</taxon>
        <taxon>Candidatius Mariprofundia</taxon>
        <taxon>Mariprofundales</taxon>
        <taxon>Mariprofundaceae</taxon>
        <taxon>Mariprofundus</taxon>
    </lineage>
</organism>
<comment type="caution">
    <text evidence="1">The sequence shown here is derived from an EMBL/GenBank/DDBJ whole genome shotgun (WGS) entry which is preliminary data.</text>
</comment>
<dbReference type="Proteomes" id="UP000231632">
    <property type="component" value="Unassembled WGS sequence"/>
</dbReference>
<accession>A0A1L8CQ88</accession>